<organism evidence="1 2">
    <name type="scientific">Panagrolaimus sp. ES5</name>
    <dbReference type="NCBI Taxonomy" id="591445"/>
    <lineage>
        <taxon>Eukaryota</taxon>
        <taxon>Metazoa</taxon>
        <taxon>Ecdysozoa</taxon>
        <taxon>Nematoda</taxon>
        <taxon>Chromadorea</taxon>
        <taxon>Rhabditida</taxon>
        <taxon>Tylenchina</taxon>
        <taxon>Panagrolaimomorpha</taxon>
        <taxon>Panagrolaimoidea</taxon>
        <taxon>Panagrolaimidae</taxon>
        <taxon>Panagrolaimus</taxon>
    </lineage>
</organism>
<reference evidence="2" key="1">
    <citation type="submission" date="2022-11" db="UniProtKB">
        <authorList>
            <consortium name="WormBaseParasite"/>
        </authorList>
    </citation>
    <scope>IDENTIFICATION</scope>
</reference>
<dbReference type="Proteomes" id="UP000887579">
    <property type="component" value="Unplaced"/>
</dbReference>
<evidence type="ECO:0000313" key="1">
    <source>
        <dbReference type="Proteomes" id="UP000887579"/>
    </source>
</evidence>
<dbReference type="WBParaSite" id="ES5_v2.g22991.t1">
    <property type="protein sequence ID" value="ES5_v2.g22991.t1"/>
    <property type="gene ID" value="ES5_v2.g22991"/>
</dbReference>
<evidence type="ECO:0000313" key="2">
    <source>
        <dbReference type="WBParaSite" id="ES5_v2.g22991.t1"/>
    </source>
</evidence>
<accession>A0AC34G0P3</accession>
<proteinExistence type="predicted"/>
<protein>
    <submittedName>
        <fullName evidence="2">HAT C-terminal dimerisation domain-containing protein</fullName>
    </submittedName>
</protein>
<sequence>MNNSSILDDPVEELGNPPSKKARNIFSDVEKKEIKDKLKNNEYNLKPVQDDNDIMKYIVDGKTRKAVLCSVCGTLLSAKGGGSISYHRNGCVKLTSCKPFTMNQDDRKEIISKVLSSVVTNYLPAALFNNIVFLDLLQTVHNLGYKIGFDCGKNLSAKDAVVYGPSSISDIMPHRTNIRRTLDRTVAEKFPLLIDFVSKSLSGIGGALTCDMTTKLYHYVGYSIHFITPDWKLVCLPICMKEFSEKPTAENILNDAIQFLNEFSIILSELIFVSDEGSSVVAAFKRQRQIICIDHGLSTIGKRGIDPYKETKRMPIRLSPAAKAAIEEINCLVKDVKSLVQFVKRRPSINTRLSNRLILDAETRWISKLHMVIKILDMSSEDTNKLREFLTVEDPTKLQKFNLIRHKTEKLKIFVELYQPLMDSIKTLEAENKPTLYLVPIIYSKLLNYFKEEMDSSDTTKAGLAESLFKVMEYKQIDGLFSRLAEEGAQVLLGEGENSSNGISKFNSRKRQRQHCTIDLEIDEFITCSVPETDVENFSLLTWWKQNSHRFPRLSALARKYHSIPASSASIERLFSVLNMLTPDERLSLTPEALENMIKLRTLLHAFP</sequence>
<name>A0AC34G0P3_9BILA</name>